<dbReference type="EMBL" id="VSSQ01116785">
    <property type="protein sequence ID" value="MPN51562.1"/>
    <property type="molecule type" value="Genomic_DNA"/>
</dbReference>
<proteinExistence type="predicted"/>
<sequence>MGALLVGALALEAQHAALGRYWRDAGHAEFGGFLDQPVHAFARRDAGQQMHGAGGLAL</sequence>
<evidence type="ECO:0000313" key="1">
    <source>
        <dbReference type="EMBL" id="MPN51562.1"/>
    </source>
</evidence>
<dbReference type="AlphaFoldDB" id="A0A645IL43"/>
<protein>
    <submittedName>
        <fullName evidence="1">Uncharacterized protein</fullName>
    </submittedName>
</protein>
<gene>
    <name evidence="1" type="ORF">SDC9_199210</name>
</gene>
<accession>A0A645IL43</accession>
<reference evidence="1" key="1">
    <citation type="submission" date="2019-08" db="EMBL/GenBank/DDBJ databases">
        <authorList>
            <person name="Kucharzyk K."/>
            <person name="Murdoch R.W."/>
            <person name="Higgins S."/>
            <person name="Loffler F."/>
        </authorList>
    </citation>
    <scope>NUCLEOTIDE SEQUENCE</scope>
</reference>
<name>A0A645IL43_9ZZZZ</name>
<organism evidence="1">
    <name type="scientific">bioreactor metagenome</name>
    <dbReference type="NCBI Taxonomy" id="1076179"/>
    <lineage>
        <taxon>unclassified sequences</taxon>
        <taxon>metagenomes</taxon>
        <taxon>ecological metagenomes</taxon>
    </lineage>
</organism>
<comment type="caution">
    <text evidence="1">The sequence shown here is derived from an EMBL/GenBank/DDBJ whole genome shotgun (WGS) entry which is preliminary data.</text>
</comment>